<dbReference type="Proteomes" id="UP001367508">
    <property type="component" value="Unassembled WGS sequence"/>
</dbReference>
<sequence>MIQLALLINGCRKASRSYAVVSINVTISFSSVSCFKGNDELNNGRYHSQRSPLLAELIETRLIRTVSLRADLREIALPMARYKGCYTEPLHLCLGIISGVDEKRAFGYIIVGFQVVPCSIEHGPVAMAEHYKYDTFSPMSSSKRA</sequence>
<proteinExistence type="predicted"/>
<protein>
    <submittedName>
        <fullName evidence="1">Uncharacterized protein</fullName>
    </submittedName>
</protein>
<comment type="caution">
    <text evidence="1">The sequence shown here is derived from an EMBL/GenBank/DDBJ whole genome shotgun (WGS) entry which is preliminary data.</text>
</comment>
<dbReference type="EMBL" id="JAYMYQ010000001">
    <property type="protein sequence ID" value="KAK7360368.1"/>
    <property type="molecule type" value="Genomic_DNA"/>
</dbReference>
<reference evidence="1 2" key="1">
    <citation type="submission" date="2024-01" db="EMBL/GenBank/DDBJ databases">
        <title>The genomes of 5 underutilized Papilionoideae crops provide insights into root nodulation and disease resistanc.</title>
        <authorList>
            <person name="Jiang F."/>
        </authorList>
    </citation>
    <scope>NUCLEOTIDE SEQUENCE [LARGE SCALE GENOMIC DNA]</scope>
    <source>
        <strain evidence="1">LVBAO_FW01</strain>
        <tissue evidence="1">Leaves</tissue>
    </source>
</reference>
<name>A0AAN9MZA7_CANGL</name>
<gene>
    <name evidence="1" type="ORF">VNO77_02356</name>
</gene>
<dbReference type="AlphaFoldDB" id="A0AAN9MZA7"/>
<evidence type="ECO:0000313" key="2">
    <source>
        <dbReference type="Proteomes" id="UP001367508"/>
    </source>
</evidence>
<evidence type="ECO:0000313" key="1">
    <source>
        <dbReference type="EMBL" id="KAK7360368.1"/>
    </source>
</evidence>
<accession>A0AAN9MZA7</accession>
<keyword evidence="2" id="KW-1185">Reference proteome</keyword>
<organism evidence="1 2">
    <name type="scientific">Canavalia gladiata</name>
    <name type="common">Sword bean</name>
    <name type="synonym">Dolichos gladiatus</name>
    <dbReference type="NCBI Taxonomy" id="3824"/>
    <lineage>
        <taxon>Eukaryota</taxon>
        <taxon>Viridiplantae</taxon>
        <taxon>Streptophyta</taxon>
        <taxon>Embryophyta</taxon>
        <taxon>Tracheophyta</taxon>
        <taxon>Spermatophyta</taxon>
        <taxon>Magnoliopsida</taxon>
        <taxon>eudicotyledons</taxon>
        <taxon>Gunneridae</taxon>
        <taxon>Pentapetalae</taxon>
        <taxon>rosids</taxon>
        <taxon>fabids</taxon>
        <taxon>Fabales</taxon>
        <taxon>Fabaceae</taxon>
        <taxon>Papilionoideae</taxon>
        <taxon>50 kb inversion clade</taxon>
        <taxon>NPAAA clade</taxon>
        <taxon>indigoferoid/millettioid clade</taxon>
        <taxon>Phaseoleae</taxon>
        <taxon>Canavalia</taxon>
    </lineage>
</organism>